<dbReference type="Gene3D" id="1.25.40.10">
    <property type="entry name" value="Tetratricopeptide repeat domain"/>
    <property type="match status" value="4"/>
</dbReference>
<evidence type="ECO:0000313" key="3">
    <source>
        <dbReference type="EMBL" id="CAE8625027.1"/>
    </source>
</evidence>
<keyword evidence="4" id="KW-1185">Reference proteome</keyword>
<evidence type="ECO:0000313" key="4">
    <source>
        <dbReference type="Proteomes" id="UP000654075"/>
    </source>
</evidence>
<gene>
    <name evidence="3" type="ORF">PGLA1383_LOCUS42093</name>
</gene>
<comment type="caution">
    <text evidence="3">The sequence shown here is derived from an EMBL/GenBank/DDBJ whole genome shotgun (WGS) entry which is preliminary data.</text>
</comment>
<dbReference type="PANTHER" id="PTHR47447">
    <property type="entry name" value="OS03G0856100 PROTEIN"/>
    <property type="match status" value="1"/>
</dbReference>
<dbReference type="Proteomes" id="UP000654075">
    <property type="component" value="Unassembled WGS sequence"/>
</dbReference>
<accession>A0A813GJ77</accession>
<evidence type="ECO:0000256" key="2">
    <source>
        <dbReference type="SAM" id="MobiDB-lite"/>
    </source>
</evidence>
<evidence type="ECO:0008006" key="5">
    <source>
        <dbReference type="Google" id="ProtNLM"/>
    </source>
</evidence>
<dbReference type="InterPro" id="IPR002885">
    <property type="entry name" value="PPR_rpt"/>
</dbReference>
<dbReference type="Pfam" id="PF01535">
    <property type="entry name" value="PPR"/>
    <property type="match status" value="1"/>
</dbReference>
<protein>
    <recommendedName>
        <fullName evidence="5">Pentatricopeptide repeat-containing protein, chloroplastic</fullName>
    </recommendedName>
</protein>
<dbReference type="InterPro" id="IPR011990">
    <property type="entry name" value="TPR-like_helical_dom_sf"/>
</dbReference>
<name>A0A813GJ77_POLGL</name>
<organism evidence="3 4">
    <name type="scientific">Polarella glacialis</name>
    <name type="common">Dinoflagellate</name>
    <dbReference type="NCBI Taxonomy" id="89957"/>
    <lineage>
        <taxon>Eukaryota</taxon>
        <taxon>Sar</taxon>
        <taxon>Alveolata</taxon>
        <taxon>Dinophyceae</taxon>
        <taxon>Suessiales</taxon>
        <taxon>Suessiaceae</taxon>
        <taxon>Polarella</taxon>
    </lineage>
</organism>
<feature type="region of interest" description="Disordered" evidence="2">
    <location>
        <begin position="1"/>
        <end position="20"/>
    </location>
</feature>
<dbReference type="AlphaFoldDB" id="A0A813GJ77"/>
<dbReference type="EMBL" id="CAJNNV010028558">
    <property type="protein sequence ID" value="CAE8625027.1"/>
    <property type="molecule type" value="Genomic_DNA"/>
</dbReference>
<keyword evidence="1" id="KW-0677">Repeat</keyword>
<proteinExistence type="predicted"/>
<reference evidence="3" key="1">
    <citation type="submission" date="2021-02" db="EMBL/GenBank/DDBJ databases">
        <authorList>
            <person name="Dougan E. K."/>
            <person name="Rhodes N."/>
            <person name="Thang M."/>
            <person name="Chan C."/>
        </authorList>
    </citation>
    <scope>NUCLEOTIDE SEQUENCE</scope>
</reference>
<sequence>MAVGHKPAGTASGPAQLRPPLGGYRRPLGASGYTAAISKLGHSNDWLDALELWNGGAKASGFGHDEIIGSAVVAACSAAKRWTQALALLGQLRSATVELGAIAYNSGLTGCARGAAWPDGLALLSRMKGLGVELQVVSFNAAAALCRAPGRWAQGAALLQEARCRGFRPTAVSYNTLLSINDKSGTWASALAVLQSFRLFGVQSDCTTLNSALSCCEKGGRWELALEILQKAAASGSLQDEVTLNSVTSSCGRSGHWTLALSVLALACCRGIRVGAIMCTAAASGCDTGGHWAQALLLCASLRDRGIAADVELRGVEVSALGRGGLWEVAAQVFTELRRGLRDGLRADVVLGGATISAYERGGQWEHAVCTLACLRREGIEPNDVTLGAAIAACKKGEQWRQALGLLPKLHQIAVDSRLAMCNAAVSACSASGRWARALALLSEVRCCSAEPDVLTLSAAASACGGAQGHWGWAVTLLLGGRSGVVLDRAALGTLVCAFCFGRHWQGALRLLAQAQGTSLQPDAVSLSEAVRACVENDALVAAAALLADVRGRRTLGSFLVQHAACSVELFNRSFAAVVHRPVAVSHCDHGPAPKHSFKAQELGAGLLGHLKIHQKLAGSAASAGFVGEAASRSVFPLESPVVRPEIGSPASALASAQFVSWDSFTPQPTSNPAESEVGSLKRIATDGVDGQLRTIRARVALEPGLAAKKAPPLTGPVAAFAAQAAAAAARRHKR</sequence>
<dbReference type="PANTHER" id="PTHR47447:SF17">
    <property type="entry name" value="OS12G0638900 PROTEIN"/>
    <property type="match status" value="1"/>
</dbReference>
<evidence type="ECO:0000256" key="1">
    <source>
        <dbReference type="ARBA" id="ARBA00022737"/>
    </source>
</evidence>